<organism evidence="10 11">
    <name type="scientific">Coprinellus micaceus</name>
    <name type="common">Glistening ink-cap mushroom</name>
    <name type="synonym">Coprinus micaceus</name>
    <dbReference type="NCBI Taxonomy" id="71717"/>
    <lineage>
        <taxon>Eukaryota</taxon>
        <taxon>Fungi</taxon>
        <taxon>Dikarya</taxon>
        <taxon>Basidiomycota</taxon>
        <taxon>Agaricomycotina</taxon>
        <taxon>Agaricomycetes</taxon>
        <taxon>Agaricomycetidae</taxon>
        <taxon>Agaricales</taxon>
        <taxon>Agaricineae</taxon>
        <taxon>Psathyrellaceae</taxon>
        <taxon>Coprinellus</taxon>
    </lineage>
</organism>
<evidence type="ECO:0000256" key="4">
    <source>
        <dbReference type="ARBA" id="ARBA00023015"/>
    </source>
</evidence>
<reference evidence="10 11" key="1">
    <citation type="journal article" date="2019" name="Nat. Ecol. Evol.">
        <title>Megaphylogeny resolves global patterns of mushroom evolution.</title>
        <authorList>
            <person name="Varga T."/>
            <person name="Krizsan K."/>
            <person name="Foldi C."/>
            <person name="Dima B."/>
            <person name="Sanchez-Garcia M."/>
            <person name="Sanchez-Ramirez S."/>
            <person name="Szollosi G.J."/>
            <person name="Szarkandi J.G."/>
            <person name="Papp V."/>
            <person name="Albert L."/>
            <person name="Andreopoulos W."/>
            <person name="Angelini C."/>
            <person name="Antonin V."/>
            <person name="Barry K.W."/>
            <person name="Bougher N.L."/>
            <person name="Buchanan P."/>
            <person name="Buyck B."/>
            <person name="Bense V."/>
            <person name="Catcheside P."/>
            <person name="Chovatia M."/>
            <person name="Cooper J."/>
            <person name="Damon W."/>
            <person name="Desjardin D."/>
            <person name="Finy P."/>
            <person name="Geml J."/>
            <person name="Haridas S."/>
            <person name="Hughes K."/>
            <person name="Justo A."/>
            <person name="Karasinski D."/>
            <person name="Kautmanova I."/>
            <person name="Kiss B."/>
            <person name="Kocsube S."/>
            <person name="Kotiranta H."/>
            <person name="LaButti K.M."/>
            <person name="Lechner B.E."/>
            <person name="Liimatainen K."/>
            <person name="Lipzen A."/>
            <person name="Lukacs Z."/>
            <person name="Mihaltcheva S."/>
            <person name="Morgado L.N."/>
            <person name="Niskanen T."/>
            <person name="Noordeloos M.E."/>
            <person name="Ohm R.A."/>
            <person name="Ortiz-Santana B."/>
            <person name="Ovrebo C."/>
            <person name="Racz N."/>
            <person name="Riley R."/>
            <person name="Savchenko A."/>
            <person name="Shiryaev A."/>
            <person name="Soop K."/>
            <person name="Spirin V."/>
            <person name="Szebenyi C."/>
            <person name="Tomsovsky M."/>
            <person name="Tulloss R.E."/>
            <person name="Uehling J."/>
            <person name="Grigoriev I.V."/>
            <person name="Vagvolgyi C."/>
            <person name="Papp T."/>
            <person name="Martin F.M."/>
            <person name="Miettinen O."/>
            <person name="Hibbett D.S."/>
            <person name="Nagy L.G."/>
        </authorList>
    </citation>
    <scope>NUCLEOTIDE SEQUENCE [LARGE SCALE GENOMIC DNA]</scope>
    <source>
        <strain evidence="10 11">FP101781</strain>
    </source>
</reference>
<evidence type="ECO:0000256" key="2">
    <source>
        <dbReference type="ARBA" id="ARBA00022723"/>
    </source>
</evidence>
<accession>A0A4Y7TVL8</accession>
<comment type="caution">
    <text evidence="10">The sequence shown here is derived from an EMBL/GenBank/DDBJ whole genome shotgun (WGS) entry which is preliminary data.</text>
</comment>
<feature type="compositionally biased region" description="Basic and acidic residues" evidence="8">
    <location>
        <begin position="1290"/>
        <end position="1299"/>
    </location>
</feature>
<dbReference type="GO" id="GO:0000981">
    <property type="term" value="F:DNA-binding transcription factor activity, RNA polymerase II-specific"/>
    <property type="evidence" value="ECO:0007669"/>
    <property type="project" value="InterPro"/>
</dbReference>
<dbReference type="GO" id="GO:0005634">
    <property type="term" value="C:nucleus"/>
    <property type="evidence" value="ECO:0007669"/>
    <property type="project" value="UniProtKB-SubCell"/>
</dbReference>
<dbReference type="PROSITE" id="PS50048">
    <property type="entry name" value="ZN2_CY6_FUNGAL_2"/>
    <property type="match status" value="1"/>
</dbReference>
<dbReference type="SUPFAM" id="SSF57701">
    <property type="entry name" value="Zn2/Cys6 DNA-binding domain"/>
    <property type="match status" value="1"/>
</dbReference>
<dbReference type="SMART" id="SM00906">
    <property type="entry name" value="Fungal_trans"/>
    <property type="match status" value="1"/>
</dbReference>
<dbReference type="InterPro" id="IPR001138">
    <property type="entry name" value="Zn2Cys6_DnaBD"/>
</dbReference>
<dbReference type="Pfam" id="PF04082">
    <property type="entry name" value="Fungal_trans"/>
    <property type="match status" value="1"/>
</dbReference>
<feature type="compositionally biased region" description="Polar residues" evidence="8">
    <location>
        <begin position="1313"/>
        <end position="1328"/>
    </location>
</feature>
<dbReference type="PANTHER" id="PTHR31313">
    <property type="entry name" value="TY1 ENHANCER ACTIVATOR"/>
    <property type="match status" value="1"/>
</dbReference>
<evidence type="ECO:0000259" key="9">
    <source>
        <dbReference type="PROSITE" id="PS50048"/>
    </source>
</evidence>
<dbReference type="CDD" id="cd14723">
    <property type="entry name" value="ZIP_Ppr1"/>
    <property type="match status" value="1"/>
</dbReference>
<comment type="subcellular location">
    <subcellularLocation>
        <location evidence="1">Nucleus</location>
    </subcellularLocation>
</comment>
<feature type="region of interest" description="Disordered" evidence="8">
    <location>
        <begin position="338"/>
        <end position="365"/>
    </location>
</feature>
<feature type="domain" description="Zn(2)-C6 fungal-type" evidence="9">
    <location>
        <begin position="55"/>
        <end position="88"/>
    </location>
</feature>
<feature type="compositionally biased region" description="Basic and acidic residues" evidence="8">
    <location>
        <begin position="1063"/>
        <end position="1074"/>
    </location>
</feature>
<evidence type="ECO:0000256" key="6">
    <source>
        <dbReference type="ARBA" id="ARBA00023163"/>
    </source>
</evidence>
<feature type="compositionally biased region" description="Basic and acidic residues" evidence="8">
    <location>
        <begin position="136"/>
        <end position="147"/>
    </location>
</feature>
<name>A0A4Y7TVL8_COPMI</name>
<dbReference type="SMART" id="SM00066">
    <property type="entry name" value="GAL4"/>
    <property type="match status" value="1"/>
</dbReference>
<keyword evidence="7" id="KW-0539">Nucleus</keyword>
<dbReference type="PROSITE" id="PS00463">
    <property type="entry name" value="ZN2_CY6_FUNGAL_1"/>
    <property type="match status" value="1"/>
</dbReference>
<dbReference type="OrthoDB" id="4456959at2759"/>
<dbReference type="GO" id="GO:0003677">
    <property type="term" value="F:DNA binding"/>
    <property type="evidence" value="ECO:0007669"/>
    <property type="project" value="UniProtKB-KW"/>
</dbReference>
<feature type="compositionally biased region" description="Polar residues" evidence="8">
    <location>
        <begin position="943"/>
        <end position="955"/>
    </location>
</feature>
<feature type="region of interest" description="Disordered" evidence="8">
    <location>
        <begin position="474"/>
        <end position="511"/>
    </location>
</feature>
<proteinExistence type="predicted"/>
<keyword evidence="4" id="KW-0805">Transcription regulation</keyword>
<feature type="compositionally biased region" description="Basic and acidic residues" evidence="8">
    <location>
        <begin position="474"/>
        <end position="505"/>
    </location>
</feature>
<feature type="compositionally biased region" description="Basic and acidic residues" evidence="8">
    <location>
        <begin position="1217"/>
        <end position="1245"/>
    </location>
</feature>
<gene>
    <name evidence="10" type="ORF">FA13DRAFT_1725843</name>
</gene>
<evidence type="ECO:0000256" key="1">
    <source>
        <dbReference type="ARBA" id="ARBA00004123"/>
    </source>
</evidence>
<dbReference type="InterPro" id="IPR007219">
    <property type="entry name" value="XnlR_reg_dom"/>
</dbReference>
<sequence>MQPNPPLPLVSRSSFNPIRPILPQQSHRQHNALVAHAAEYQPDTGHSKKRRIDRACDACRRKKTRCDGPWTQGNICTNCIQAKKPCTYIETSKPRGPPKAYVVGLEDRVEELEALLAQISPGVDYSDELGPTILRDSWKDSGGEERQAKKKRNAVTKPVAESSRGASTLPHSLSSSSLAPESLPPLVIPFHQDDIQGASSPTTRTTHLLFKPRPKAKKRRSIATSDKTTSNSSGRSPATPMTGTSSLEHRSPVPLTSPADSTSENPSDGSDSDSEDLFETSLAGRNRFTLRMNEIPHAGVNKMLFHGRSSTAGLVEATRKFKHLHMQESMQMEVDGLDAASPESASVRSATSSKVSQGSKVKVEGPANERIAGTRRPQFWGTPTWELGPDIANPASSPRTISEGIVHRFPPPDLCGKLIDLYFVHCNTHFPLLNRPIFEQQWNERLQDTNFWFAATCLMLFAVASRWSTDERVLPPPEDRHLPDQDPHVRQQKEVEMGRVDRDQQSSEEPILETPDSHAKRWWFAGMTYADAASEVIRANANMFHSVSLFEVQALALLAQYLRTTAGYPQSWLIVSIGLRRAIDAGAHRLRVYRREPTPEDELWKRAFWHLVVFDRLGGIILGRSVGIGEEDFDLEFPLEIDDPYWGDEHGWKQPEGVPSTVSFFSQFIKLTQVIAFTSRTLYAINKTKLFRALIKGDWRSEILTQLNAALEECLEGFPAHLKWSKDISDPVTYTLSATLITTYYLTRLLIYRPFIPPPPLLPQSLREQNPPSAHSPASITFPALAICISAARACTRVLEHQYSKRSWEMMHIPNFINAAYVCAGLFLLALWDLKGQQKALVKIQRAGVITLASAVNVNQDKDQVQESEGGEPEKKGAAEDVDTEEILQALKEKMAELLKDIRLLIEALEWVESRWQNVTPWIAQLKQSLPQDEDLEERIPPSRSTLQRTASRKGSFQDLRRQRQQQRMKKPPQTEDPDDGLRSRSSHSSIPTQGPSRQQSGRSGSGNEPPDPALFIHENYAHLHTFPDEDLDDVQEQRIQLPRVDYDASPVDSHGPGPSSLYHDHSQHVRESHSSASPMGRLSPSDGPPPQYHDPHGRPPYQIEDGAARHQQPSMYGHEDYAHPSNVTLPYISSTVRRTSLQPLQHHGQDPLPPPLPQSNRMLAHRTPSFDDFHSDPMPHRFRPPLDSPPRPSISMDRSTIDEDRKPSLGSIPLDPDPRRYREDPGLHLGPSEDRRYQRPEMRADLPSPYSGSYAPEIELRYPWPSQGGHAQHRSELPSPYSAQPYADWKGHPQHDPQHGSGHPSYPPGFGQYQQVALPNDPQTQRHYQGHENPSMYARPPPRPGHYDHAGYHHGP</sequence>
<feature type="compositionally biased region" description="Low complexity" evidence="8">
    <location>
        <begin position="994"/>
        <end position="1007"/>
    </location>
</feature>
<evidence type="ECO:0000313" key="11">
    <source>
        <dbReference type="Proteomes" id="UP000298030"/>
    </source>
</evidence>
<feature type="compositionally biased region" description="Polar residues" evidence="8">
    <location>
        <begin position="197"/>
        <end position="206"/>
    </location>
</feature>
<dbReference type="GO" id="GO:0006351">
    <property type="term" value="P:DNA-templated transcription"/>
    <property type="evidence" value="ECO:0007669"/>
    <property type="project" value="InterPro"/>
</dbReference>
<evidence type="ECO:0000256" key="5">
    <source>
        <dbReference type="ARBA" id="ARBA00023125"/>
    </source>
</evidence>
<keyword evidence="2" id="KW-0479">Metal-binding</keyword>
<feature type="compositionally biased region" description="Polar residues" evidence="8">
    <location>
        <begin position="222"/>
        <end position="246"/>
    </location>
</feature>
<keyword evidence="3" id="KW-0862">Zinc</keyword>
<dbReference type="EMBL" id="QPFP01000003">
    <property type="protein sequence ID" value="TEB38197.1"/>
    <property type="molecule type" value="Genomic_DNA"/>
</dbReference>
<evidence type="ECO:0000313" key="10">
    <source>
        <dbReference type="EMBL" id="TEB38197.1"/>
    </source>
</evidence>
<dbReference type="Pfam" id="PF00172">
    <property type="entry name" value="Zn_clus"/>
    <property type="match status" value="1"/>
</dbReference>
<dbReference type="PANTHER" id="PTHR31313:SF81">
    <property type="entry name" value="TY1 ENHANCER ACTIVATOR"/>
    <property type="match status" value="1"/>
</dbReference>
<dbReference type="GO" id="GO:0008270">
    <property type="term" value="F:zinc ion binding"/>
    <property type="evidence" value="ECO:0007669"/>
    <property type="project" value="InterPro"/>
</dbReference>
<evidence type="ECO:0000256" key="8">
    <source>
        <dbReference type="SAM" id="MobiDB-lite"/>
    </source>
</evidence>
<feature type="compositionally biased region" description="Low complexity" evidence="8">
    <location>
        <begin position="167"/>
        <end position="180"/>
    </location>
</feature>
<feature type="region of interest" description="Disordered" evidence="8">
    <location>
        <begin position="930"/>
        <end position="1015"/>
    </location>
</feature>
<keyword evidence="11" id="KW-1185">Reference proteome</keyword>
<feature type="compositionally biased region" description="Basic and acidic residues" evidence="8">
    <location>
        <begin position="1346"/>
        <end position="1357"/>
    </location>
</feature>
<feature type="compositionally biased region" description="Polar residues" evidence="8">
    <location>
        <begin position="258"/>
        <end position="269"/>
    </location>
</feature>
<feature type="region of interest" description="Disordered" evidence="8">
    <location>
        <begin position="130"/>
        <end position="180"/>
    </location>
</feature>
<feature type="region of interest" description="Disordered" evidence="8">
    <location>
        <begin position="861"/>
        <end position="882"/>
    </location>
</feature>
<feature type="compositionally biased region" description="Basic residues" evidence="8">
    <location>
        <begin position="210"/>
        <end position="221"/>
    </location>
</feature>
<feature type="compositionally biased region" description="Basic and acidic residues" evidence="8">
    <location>
        <begin position="1169"/>
        <end position="1180"/>
    </location>
</feature>
<dbReference type="CDD" id="cd12148">
    <property type="entry name" value="fungal_TF_MHR"/>
    <property type="match status" value="1"/>
</dbReference>
<feature type="region of interest" description="Disordered" evidence="8">
    <location>
        <begin position="1045"/>
        <end position="1124"/>
    </location>
</feature>
<dbReference type="InterPro" id="IPR051615">
    <property type="entry name" value="Transcr_Regulatory_Elem"/>
</dbReference>
<evidence type="ECO:0000256" key="7">
    <source>
        <dbReference type="ARBA" id="ARBA00023242"/>
    </source>
</evidence>
<keyword evidence="5" id="KW-0238">DNA-binding</keyword>
<evidence type="ECO:0000256" key="3">
    <source>
        <dbReference type="ARBA" id="ARBA00022833"/>
    </source>
</evidence>
<keyword evidence="6" id="KW-0804">Transcription</keyword>
<protein>
    <recommendedName>
        <fullName evidence="9">Zn(2)-C6 fungal-type domain-containing protein</fullName>
    </recommendedName>
</protein>
<feature type="region of interest" description="Disordered" evidence="8">
    <location>
        <begin position="1144"/>
        <end position="1357"/>
    </location>
</feature>
<dbReference type="CDD" id="cd00067">
    <property type="entry name" value="GAL4"/>
    <property type="match status" value="1"/>
</dbReference>
<dbReference type="Proteomes" id="UP000298030">
    <property type="component" value="Unassembled WGS sequence"/>
</dbReference>
<dbReference type="InterPro" id="IPR036864">
    <property type="entry name" value="Zn2-C6_fun-type_DNA-bd_sf"/>
</dbReference>
<feature type="region of interest" description="Disordered" evidence="8">
    <location>
        <begin position="192"/>
        <end position="276"/>
    </location>
</feature>
<dbReference type="Gene3D" id="4.10.240.10">
    <property type="entry name" value="Zn(2)-C6 fungal-type DNA-binding domain"/>
    <property type="match status" value="1"/>
</dbReference>